<dbReference type="GO" id="GO:0016757">
    <property type="term" value="F:glycosyltransferase activity"/>
    <property type="evidence" value="ECO:0007669"/>
    <property type="project" value="UniProtKB-KW"/>
</dbReference>
<dbReference type="EMBL" id="JBHSXI010000001">
    <property type="protein sequence ID" value="MFC6888246.1"/>
    <property type="molecule type" value="Genomic_DNA"/>
</dbReference>
<evidence type="ECO:0000259" key="1">
    <source>
        <dbReference type="Pfam" id="PF00534"/>
    </source>
</evidence>
<accession>A0ABD5UJ28</accession>
<dbReference type="InterPro" id="IPR001296">
    <property type="entry name" value="Glyco_trans_1"/>
</dbReference>
<dbReference type="Proteomes" id="UP001596333">
    <property type="component" value="Unassembled WGS sequence"/>
</dbReference>
<dbReference type="Pfam" id="PF00534">
    <property type="entry name" value="Glycos_transf_1"/>
    <property type="match status" value="1"/>
</dbReference>
<keyword evidence="2" id="KW-0808">Transferase</keyword>
<evidence type="ECO:0000313" key="3">
    <source>
        <dbReference type="Proteomes" id="UP001596333"/>
    </source>
</evidence>
<dbReference type="InterPro" id="IPR050194">
    <property type="entry name" value="Glycosyltransferase_grp1"/>
</dbReference>
<dbReference type="EC" id="2.4.-.-" evidence="2"/>
<sequence length="380" mass="42691">MSRSNNSIAVLTIPDISDYNSERVNYGICSKLTPEFDVTLLGPEQTSDRITNTFDIKRGVKRDFRNKWLRRLLLVPLTFYLLYTYVRCERPDIVASFGNLPVNGLLCAIVSKLTRSDSVVRVTSDFTNLWRHQTGVGSTVGCFVKNNILGALSVRLADNVIVLGPVMEEKLQTRGIDSSKLWAIPQPLHIECEDKQVDESSASPAVRTELDIPDEDQLVLFVGYFKRSKGPKRLGRTIRYVMERSTDTHAVIVGSSGEYERYVKQTLQKYDQVHFTGWVPHDRLSAYFQSADVLLHPSNSEGLPNVVLEALHYSVPVVATDSGGEVPVYVSNIGADCQELGEMLLKRCYHTDPCPGTVQDPQNRRLYQDLFDSIVSKPSE</sequence>
<dbReference type="Gene3D" id="3.40.50.2000">
    <property type="entry name" value="Glycogen Phosphorylase B"/>
    <property type="match status" value="2"/>
</dbReference>
<name>A0ABD5UJ28_9EURY</name>
<dbReference type="CDD" id="cd03801">
    <property type="entry name" value="GT4_PimA-like"/>
    <property type="match status" value="1"/>
</dbReference>
<comment type="caution">
    <text evidence="2">The sequence shown here is derived from an EMBL/GenBank/DDBJ whole genome shotgun (WGS) entry which is preliminary data.</text>
</comment>
<reference evidence="2 3" key="1">
    <citation type="journal article" date="2019" name="Int. J. Syst. Evol. Microbiol.">
        <title>The Global Catalogue of Microorganisms (GCM) 10K type strain sequencing project: providing services to taxonomists for standard genome sequencing and annotation.</title>
        <authorList>
            <consortium name="The Broad Institute Genomics Platform"/>
            <consortium name="The Broad Institute Genome Sequencing Center for Infectious Disease"/>
            <person name="Wu L."/>
            <person name="Ma J."/>
        </authorList>
    </citation>
    <scope>NUCLEOTIDE SEQUENCE [LARGE SCALE GENOMIC DNA]</scope>
    <source>
        <strain evidence="2 3">Y73</strain>
    </source>
</reference>
<dbReference type="PANTHER" id="PTHR45947">
    <property type="entry name" value="SULFOQUINOVOSYL TRANSFERASE SQD2"/>
    <property type="match status" value="1"/>
</dbReference>
<evidence type="ECO:0000313" key="2">
    <source>
        <dbReference type="EMBL" id="MFC6888246.1"/>
    </source>
</evidence>
<gene>
    <name evidence="2" type="ORF">ACFQEY_04160</name>
</gene>
<proteinExistence type="predicted"/>
<dbReference type="PANTHER" id="PTHR45947:SF15">
    <property type="entry name" value="TEICHURONIC ACID BIOSYNTHESIS GLYCOSYLTRANSFERASE TUAC-RELATED"/>
    <property type="match status" value="1"/>
</dbReference>
<dbReference type="SUPFAM" id="SSF53756">
    <property type="entry name" value="UDP-Glycosyltransferase/glycogen phosphorylase"/>
    <property type="match status" value="1"/>
</dbReference>
<keyword evidence="2" id="KW-0328">Glycosyltransferase</keyword>
<protein>
    <submittedName>
        <fullName evidence="2">Glycosyltransferase</fullName>
        <ecNumber evidence="2">2.4.-.-</ecNumber>
    </submittedName>
</protein>
<dbReference type="AlphaFoldDB" id="A0ABD5UJ28"/>
<feature type="domain" description="Glycosyl transferase family 1" evidence="1">
    <location>
        <begin position="207"/>
        <end position="325"/>
    </location>
</feature>
<dbReference type="RefSeq" id="WP_379765057.1">
    <property type="nucleotide sequence ID" value="NZ_JBHSXI010000001.1"/>
</dbReference>
<organism evidence="2 3">
    <name type="scientific">Halorubrum trueperi</name>
    <dbReference type="NCBI Taxonomy" id="2004704"/>
    <lineage>
        <taxon>Archaea</taxon>
        <taxon>Methanobacteriati</taxon>
        <taxon>Methanobacteriota</taxon>
        <taxon>Stenosarchaea group</taxon>
        <taxon>Halobacteria</taxon>
        <taxon>Halobacteriales</taxon>
        <taxon>Haloferacaceae</taxon>
        <taxon>Halorubrum</taxon>
    </lineage>
</organism>
<keyword evidence="3" id="KW-1185">Reference proteome</keyword>